<dbReference type="Gene3D" id="1.20.58.390">
    <property type="entry name" value="Neurotransmitter-gated ion-channel transmembrane domain"/>
    <property type="match status" value="1"/>
</dbReference>
<feature type="transmembrane region" description="Helical" evidence="1">
    <location>
        <begin position="28"/>
        <end position="50"/>
    </location>
</feature>
<organism evidence="2 3">
    <name type="scientific">Meloidogyne enterolobii</name>
    <name type="common">Root-knot nematode worm</name>
    <name type="synonym">Meloidogyne mayaguensis</name>
    <dbReference type="NCBI Taxonomy" id="390850"/>
    <lineage>
        <taxon>Eukaryota</taxon>
        <taxon>Metazoa</taxon>
        <taxon>Ecdysozoa</taxon>
        <taxon>Nematoda</taxon>
        <taxon>Chromadorea</taxon>
        <taxon>Rhabditida</taxon>
        <taxon>Tylenchina</taxon>
        <taxon>Tylenchomorpha</taxon>
        <taxon>Tylenchoidea</taxon>
        <taxon>Meloidogynidae</taxon>
        <taxon>Meloidogyninae</taxon>
        <taxon>Meloidogyne</taxon>
    </lineage>
</organism>
<evidence type="ECO:0000313" key="2">
    <source>
        <dbReference type="EMBL" id="CAD2186321.1"/>
    </source>
</evidence>
<keyword evidence="1" id="KW-0812">Transmembrane</keyword>
<accession>A0A6V7WH41</accession>
<keyword evidence="1" id="KW-0472">Membrane</keyword>
<keyword evidence="1" id="KW-1133">Transmembrane helix</keyword>
<name>A0A6V7WH41_MELEN</name>
<reference evidence="2 3" key="1">
    <citation type="submission" date="2020-08" db="EMBL/GenBank/DDBJ databases">
        <authorList>
            <person name="Koutsovoulos G."/>
            <person name="Danchin GJ E."/>
        </authorList>
    </citation>
    <scope>NUCLEOTIDE SEQUENCE [LARGE SCALE GENOMIC DNA]</scope>
</reference>
<dbReference type="EMBL" id="CAJEWN010000583">
    <property type="protein sequence ID" value="CAD2186321.1"/>
    <property type="molecule type" value="Genomic_DNA"/>
</dbReference>
<proteinExistence type="predicted"/>
<dbReference type="InterPro" id="IPR038050">
    <property type="entry name" value="Neuro_actylchol_rec"/>
</dbReference>
<dbReference type="AlphaFoldDB" id="A0A6V7WH41"/>
<protein>
    <submittedName>
        <fullName evidence="2">Uncharacterized protein</fullName>
    </submittedName>
</protein>
<comment type="caution">
    <text evidence="2">The sequence shown here is derived from an EMBL/GenBank/DDBJ whole genome shotgun (WGS) entry which is preliminary data.</text>
</comment>
<evidence type="ECO:0000256" key="1">
    <source>
        <dbReference type="SAM" id="Phobius"/>
    </source>
</evidence>
<gene>
    <name evidence="2" type="ORF">MENT_LOCUS38808</name>
</gene>
<sequence length="61" mass="7235">MQNGTMEYLGNESFSMVQIILILRRQSFYYVFNLVFPTTFGIACCCHWFSCSDKCYWKKGK</sequence>
<dbReference type="Proteomes" id="UP000580250">
    <property type="component" value="Unassembled WGS sequence"/>
</dbReference>
<evidence type="ECO:0000313" key="3">
    <source>
        <dbReference type="Proteomes" id="UP000580250"/>
    </source>
</evidence>